<protein>
    <recommendedName>
        <fullName evidence="9">Ca(2+)/H(+) antiporter</fullName>
    </recommendedName>
</protein>
<accession>A0A1E3W5M2</accession>
<dbReference type="EMBL" id="LPWG01000004">
    <property type="protein sequence ID" value="ODS00802.1"/>
    <property type="molecule type" value="Genomic_DNA"/>
</dbReference>
<keyword evidence="8 9" id="KW-0472">Membrane</keyword>
<feature type="transmembrane region" description="Helical" evidence="9">
    <location>
        <begin position="152"/>
        <end position="172"/>
    </location>
</feature>
<reference evidence="11 12" key="1">
    <citation type="journal article" date="2016" name="Environ. Microbiol.">
        <title>New Methyloceanibacter diversity from North Sea sediments includes methanotroph containing solely the soluble methane monooxygenase.</title>
        <authorList>
            <person name="Vekeman B."/>
            <person name="Kerckhof F.M."/>
            <person name="Cremers G."/>
            <person name="de Vos P."/>
            <person name="Vandamme P."/>
            <person name="Boon N."/>
            <person name="Op den Camp H.J."/>
            <person name="Heylen K."/>
        </authorList>
    </citation>
    <scope>NUCLEOTIDE SEQUENCE [LARGE SCALE GENOMIC DNA]</scope>
    <source>
        <strain evidence="11 12">R-67174</strain>
    </source>
</reference>
<dbReference type="GO" id="GO:0006874">
    <property type="term" value="P:intracellular calcium ion homeostasis"/>
    <property type="evidence" value="ECO:0007669"/>
    <property type="project" value="TreeGrafter"/>
</dbReference>
<feature type="transmembrane region" description="Helical" evidence="9">
    <location>
        <begin position="266"/>
        <end position="292"/>
    </location>
</feature>
<dbReference type="PANTHER" id="PTHR31503">
    <property type="entry name" value="VACUOLAR CALCIUM ION TRANSPORTER"/>
    <property type="match status" value="1"/>
</dbReference>
<evidence type="ECO:0000256" key="5">
    <source>
        <dbReference type="ARBA" id="ARBA00022837"/>
    </source>
</evidence>
<dbReference type="GO" id="GO:0016020">
    <property type="term" value="C:membrane"/>
    <property type="evidence" value="ECO:0007669"/>
    <property type="project" value="InterPro"/>
</dbReference>
<dbReference type="GO" id="GO:0012505">
    <property type="term" value="C:endomembrane system"/>
    <property type="evidence" value="ECO:0007669"/>
    <property type="project" value="UniProtKB-SubCell"/>
</dbReference>
<feature type="transmembrane region" description="Helical" evidence="9">
    <location>
        <begin position="200"/>
        <end position="219"/>
    </location>
</feature>
<keyword evidence="5 9" id="KW-0106">Calcium</keyword>
<feature type="domain" description="Sodium/calcium exchanger membrane region" evidence="10">
    <location>
        <begin position="200"/>
        <end position="343"/>
    </location>
</feature>
<organism evidence="11 12">
    <name type="scientific">Methyloceanibacter methanicus</name>
    <dbReference type="NCBI Taxonomy" id="1774968"/>
    <lineage>
        <taxon>Bacteria</taxon>
        <taxon>Pseudomonadati</taxon>
        <taxon>Pseudomonadota</taxon>
        <taxon>Alphaproteobacteria</taxon>
        <taxon>Hyphomicrobiales</taxon>
        <taxon>Hyphomicrobiaceae</taxon>
        <taxon>Methyloceanibacter</taxon>
    </lineage>
</organism>
<proteinExistence type="inferred from homology"/>
<feature type="transmembrane region" description="Helical" evidence="9">
    <location>
        <begin position="326"/>
        <end position="346"/>
    </location>
</feature>
<keyword evidence="3 9" id="KW-0109">Calcium transport</keyword>
<dbReference type="NCBIfam" id="TIGR00378">
    <property type="entry name" value="cax"/>
    <property type="match status" value="1"/>
</dbReference>
<comment type="similarity">
    <text evidence="9">Belongs to the Ca(2+):cation antiporter (CaCA) (TC 2.A.19) family.</text>
</comment>
<evidence type="ECO:0000256" key="2">
    <source>
        <dbReference type="ARBA" id="ARBA00022448"/>
    </source>
</evidence>
<evidence type="ECO:0000256" key="8">
    <source>
        <dbReference type="ARBA" id="ARBA00023136"/>
    </source>
</evidence>
<evidence type="ECO:0000256" key="6">
    <source>
        <dbReference type="ARBA" id="ARBA00022989"/>
    </source>
</evidence>
<feature type="transmembrane region" description="Helical" evidence="9">
    <location>
        <begin position="51"/>
        <end position="72"/>
    </location>
</feature>
<dbReference type="InterPro" id="IPR004837">
    <property type="entry name" value="NaCa_Exmemb"/>
</dbReference>
<dbReference type="Gene3D" id="1.20.1420.30">
    <property type="entry name" value="NCX, central ion-binding region"/>
    <property type="match status" value="1"/>
</dbReference>
<evidence type="ECO:0000256" key="1">
    <source>
        <dbReference type="ARBA" id="ARBA00004127"/>
    </source>
</evidence>
<feature type="transmembrane region" description="Helical" evidence="9">
    <location>
        <begin position="225"/>
        <end position="245"/>
    </location>
</feature>
<dbReference type="STRING" id="1774968.AUC68_13780"/>
<name>A0A1E3W5M2_9HYPH</name>
<gene>
    <name evidence="11" type="ORF">AUC68_13780</name>
</gene>
<evidence type="ECO:0000256" key="4">
    <source>
        <dbReference type="ARBA" id="ARBA00022692"/>
    </source>
</evidence>
<evidence type="ECO:0000259" key="10">
    <source>
        <dbReference type="Pfam" id="PF01699"/>
    </source>
</evidence>
<comment type="caution">
    <text evidence="9">Lacks conserved residue(s) required for the propagation of feature annotation.</text>
</comment>
<comment type="subcellular location">
    <subcellularLocation>
        <location evidence="1">Endomembrane system</location>
        <topology evidence="1">Multi-pass membrane protein</topology>
    </subcellularLocation>
</comment>
<keyword evidence="9" id="KW-0050">Antiport</keyword>
<dbReference type="GO" id="GO:0015369">
    <property type="term" value="F:calcium:proton antiporter activity"/>
    <property type="evidence" value="ECO:0007669"/>
    <property type="project" value="UniProtKB-UniRule"/>
</dbReference>
<keyword evidence="7 9" id="KW-0406">Ion transport</keyword>
<evidence type="ECO:0000256" key="9">
    <source>
        <dbReference type="RuleBase" id="RU365028"/>
    </source>
</evidence>
<keyword evidence="4 9" id="KW-0812">Transmembrane</keyword>
<evidence type="ECO:0000313" key="12">
    <source>
        <dbReference type="Proteomes" id="UP000094501"/>
    </source>
</evidence>
<evidence type="ECO:0000313" key="11">
    <source>
        <dbReference type="EMBL" id="ODS00802.1"/>
    </source>
</evidence>
<keyword evidence="2 9" id="KW-0813">Transport</keyword>
<feature type="transmembrane region" description="Helical" evidence="9">
    <location>
        <begin position="121"/>
        <end position="140"/>
    </location>
</feature>
<evidence type="ECO:0000256" key="3">
    <source>
        <dbReference type="ARBA" id="ARBA00022568"/>
    </source>
</evidence>
<dbReference type="Proteomes" id="UP000094501">
    <property type="component" value="Unassembled WGS sequence"/>
</dbReference>
<evidence type="ECO:0000256" key="7">
    <source>
        <dbReference type="ARBA" id="ARBA00023065"/>
    </source>
</evidence>
<feature type="transmembrane region" description="Helical" evidence="9">
    <location>
        <begin position="20"/>
        <end position="39"/>
    </location>
</feature>
<dbReference type="NCBIfam" id="TIGR00846">
    <property type="entry name" value="caca2"/>
    <property type="match status" value="1"/>
</dbReference>
<keyword evidence="12" id="KW-1185">Reference proteome</keyword>
<feature type="domain" description="Sodium/calcium exchanger membrane region" evidence="10">
    <location>
        <begin position="19"/>
        <end position="172"/>
    </location>
</feature>
<sequence length="348" mass="36455">MIFLPIALYLEYFRPDAHTLIFFASCIAIIPLAGLMGRATEQIANRAGEGIGGLLNATFGNAAELIIAIVALRAGQIEIVKASLTGSIIGNVLLVLGASFLAGGLRYTIQEFNTITARAQAQMLLVSAIAVAIPGLFHAIRPVDANANEGTISLIIAALLIALYILSLIFALRTHKHLFAGAHDAASQAHADEQWSLRRALIILGVATVLIAWLSEILVGSVEEAATAIGMSKVFVGVIIVAVIGNAAEHSTAVIAAIRNRMDLSIGIALGSSTQIALFVAPLLVFLSYAIGKTPMNLSFTLGETFAILIGALITAHVTSDGHSNWFTGALLLALYSILAVGFFHVPG</sequence>
<dbReference type="Pfam" id="PF01699">
    <property type="entry name" value="Na_Ca_ex"/>
    <property type="match status" value="2"/>
</dbReference>
<comment type="caution">
    <text evidence="11">The sequence shown here is derived from an EMBL/GenBank/DDBJ whole genome shotgun (WGS) entry which is preliminary data.</text>
</comment>
<comment type="function">
    <text evidence="9">Ca(+)/H(+) antiporter that extrudes calcium in exchange for external protons.</text>
</comment>
<keyword evidence="6 9" id="KW-1133">Transmembrane helix</keyword>
<dbReference type="InterPro" id="IPR004798">
    <property type="entry name" value="CAX-like"/>
</dbReference>
<dbReference type="InterPro" id="IPR044880">
    <property type="entry name" value="NCX_ion-bd_dom_sf"/>
</dbReference>
<feature type="transmembrane region" description="Helical" evidence="9">
    <location>
        <begin position="298"/>
        <end position="319"/>
    </location>
</feature>
<feature type="transmembrane region" description="Helical" evidence="9">
    <location>
        <begin position="84"/>
        <end position="109"/>
    </location>
</feature>
<dbReference type="AlphaFoldDB" id="A0A1E3W5M2"/>
<dbReference type="InterPro" id="IPR004713">
    <property type="entry name" value="CaH_exchang"/>
</dbReference>
<dbReference type="PANTHER" id="PTHR31503:SF22">
    <property type="entry name" value="VACUOLAR CALCIUM ION TRANSPORTER"/>
    <property type="match status" value="1"/>
</dbReference>